<protein>
    <submittedName>
        <fullName evidence="2">S41 family peptidase</fullName>
    </submittedName>
</protein>
<name>A0ABW4LYV0_9BACI</name>
<dbReference type="InterPro" id="IPR005151">
    <property type="entry name" value="Tail-specific_protease"/>
</dbReference>
<gene>
    <name evidence="2" type="ORF">ACFSCX_24340</name>
</gene>
<sequence>MGLLHLFDTIVEIMHHDYAGHKDKEGWDRPDYFRGKLEELDKNDQLTRNRFEQIVGDYLLDFQDEHNVLRSILDEAPPTSVGFRVRHYEEYLFVDRVDQESRIQLGTIITEIDKVRINVIADEMRRYLKSTVPEREWWESILLEAKTITIEKDGTKTLVELSHYDNPRQPSNYVVEEKEGTLLFRFNDFIDLNQMKSLLETHKDQLNSTYNWIIDVRECRGGSDSVYHLLLDGIFQPNPTLTHDGMLHLCTERNYHNRMTTFKKFNNILESPDLFIAAFMIQMDVNRGKGFVQFDFSEFNEDNPIKGSELPKRVILVIDKFCGSSGEQFVLDAKQSTKVTVIGRPTKGVLDYSNQAVEIFKHEGYEFVYATSRSNRIDRNEGIDFNGINPDIYIKWTPEHLRKDVDVEYALQLIKNG</sequence>
<dbReference type="RefSeq" id="WP_377930858.1">
    <property type="nucleotide sequence ID" value="NZ_JBHUEM010000055.1"/>
</dbReference>
<feature type="domain" description="Tail specific protease" evidence="1">
    <location>
        <begin position="194"/>
        <end position="393"/>
    </location>
</feature>
<dbReference type="Gene3D" id="3.90.226.10">
    <property type="entry name" value="2-enoyl-CoA Hydratase, Chain A, domain 1"/>
    <property type="match status" value="1"/>
</dbReference>
<evidence type="ECO:0000313" key="3">
    <source>
        <dbReference type="Proteomes" id="UP001597214"/>
    </source>
</evidence>
<dbReference type="Proteomes" id="UP001597214">
    <property type="component" value="Unassembled WGS sequence"/>
</dbReference>
<comment type="caution">
    <text evidence="2">The sequence shown here is derived from an EMBL/GenBank/DDBJ whole genome shotgun (WGS) entry which is preliminary data.</text>
</comment>
<organism evidence="2 3">
    <name type="scientific">Bacillus salitolerans</name>
    <dbReference type="NCBI Taxonomy" id="1437434"/>
    <lineage>
        <taxon>Bacteria</taxon>
        <taxon>Bacillati</taxon>
        <taxon>Bacillota</taxon>
        <taxon>Bacilli</taxon>
        <taxon>Bacillales</taxon>
        <taxon>Bacillaceae</taxon>
        <taxon>Bacillus</taxon>
    </lineage>
</organism>
<proteinExistence type="predicted"/>
<dbReference type="SUPFAM" id="SSF52096">
    <property type="entry name" value="ClpP/crotonase"/>
    <property type="match status" value="1"/>
</dbReference>
<evidence type="ECO:0000313" key="2">
    <source>
        <dbReference type="EMBL" id="MFD1739617.1"/>
    </source>
</evidence>
<dbReference type="EMBL" id="JBHUEM010000055">
    <property type="protein sequence ID" value="MFD1739617.1"/>
    <property type="molecule type" value="Genomic_DNA"/>
</dbReference>
<evidence type="ECO:0000259" key="1">
    <source>
        <dbReference type="Pfam" id="PF03572"/>
    </source>
</evidence>
<accession>A0ABW4LYV0</accession>
<dbReference type="InterPro" id="IPR029045">
    <property type="entry name" value="ClpP/crotonase-like_dom_sf"/>
</dbReference>
<dbReference type="Pfam" id="PF03572">
    <property type="entry name" value="Peptidase_S41"/>
    <property type="match status" value="1"/>
</dbReference>
<reference evidence="3" key="1">
    <citation type="journal article" date="2019" name="Int. J. Syst. Evol. Microbiol.">
        <title>The Global Catalogue of Microorganisms (GCM) 10K type strain sequencing project: providing services to taxonomists for standard genome sequencing and annotation.</title>
        <authorList>
            <consortium name="The Broad Institute Genomics Platform"/>
            <consortium name="The Broad Institute Genome Sequencing Center for Infectious Disease"/>
            <person name="Wu L."/>
            <person name="Ma J."/>
        </authorList>
    </citation>
    <scope>NUCLEOTIDE SEQUENCE [LARGE SCALE GENOMIC DNA]</scope>
    <source>
        <strain evidence="3">CCUG 49339</strain>
    </source>
</reference>
<keyword evidence="3" id="KW-1185">Reference proteome</keyword>